<sequence>MRAIEMSMEQEIPRKPADQRHRAARFPHAKIRIEPAGDRTRIALVVDEQASRSAIVAPIIRAAVVDRLTYSHPTHKNRVHFPSEVAPGISPVEIVPNDAASRRVFSRSPVSSSLAFRRFARIGFQELDVKSGLELRVQVKRRGAIRAKLTRTPSASTLLRRRGEAVIGRRRGNRPRDCGIDATLTFTCESGFARFDGCVHRKIPRSTDLKMASYPIKDYFFIRPIKYTHMCDILTCRWSAPLTLARPVRASEEDRESLYDSGGQRGEGDVLNKQASDRPVVAACSLQKARRHDHSYQSSRLADLEKLIMSPFITQEIRRHHYYLTQNNLDCRERAPCRTRNSLPIRVRVAIISRKQWGSIDVILFVPRNKPEPLGRNGLKELLTDAATHEYNKFEAAELTLLHPPNPLHRSSGRGAVVVNLVRFPAGSLLDFRMWESCRTMPLVGRPLIQALLHTRQLASPSSALKTSMLRINHSSSLIHVCSWPMRSKRGIMVQRRNERVGGGGETGYPRVNLPTSGIVRERLSGDPRALGLSTAQPPRKQEVAPAAWTTPSSPPTSCCKYHGPSQSRALAPLHTEQPPRPCSSWLHPPPPHISGSRQRSTPPRTASAARPYRLEHPRLTQEALRHHHGVSSLCTFTSVQFMSRQSQYSRALQAPSRTVSFTRRFHTLSSIQATNTSLAVVPQSPVVVHTSLRSRTLARWPPPPPRIFPNSRDESRRAEVPASLTRTFLRRRQTRRNLQQGRGAVTHARRRAARQPAVHYSRVSPENGVRWQHLPVRGGGGRNEVGPPPQCQAAALTETSTPKSLKLAGRWPRTMVLYDDRPMRFPLNPDDDLTAKERSASPHPPTVTFDSATPLPPSSKIQVEFWSPARNPDVLVRPQIAILTVNGGFGLTFVNPASPPPSPRDKSEHITSRLQSSSEYRVKTAAGAANSFHNGLRPVRQSARGNPLASNQPGQRFAACRR</sequence>
<evidence type="ECO:0000256" key="1">
    <source>
        <dbReference type="SAM" id="MobiDB-lite"/>
    </source>
</evidence>
<name>A0ABQ9G6V0_9NEOP</name>
<feature type="region of interest" description="Disordered" evidence="1">
    <location>
        <begin position="529"/>
        <end position="610"/>
    </location>
</feature>
<feature type="region of interest" description="Disordered" evidence="1">
    <location>
        <begin position="929"/>
        <end position="963"/>
    </location>
</feature>
<evidence type="ECO:0000313" key="2">
    <source>
        <dbReference type="EMBL" id="KAJ8866774.1"/>
    </source>
</evidence>
<evidence type="ECO:0000313" key="3">
    <source>
        <dbReference type="Proteomes" id="UP001159363"/>
    </source>
</evidence>
<organism evidence="2 3">
    <name type="scientific">Dryococelus australis</name>
    <dbReference type="NCBI Taxonomy" id="614101"/>
    <lineage>
        <taxon>Eukaryota</taxon>
        <taxon>Metazoa</taxon>
        <taxon>Ecdysozoa</taxon>
        <taxon>Arthropoda</taxon>
        <taxon>Hexapoda</taxon>
        <taxon>Insecta</taxon>
        <taxon>Pterygota</taxon>
        <taxon>Neoptera</taxon>
        <taxon>Polyneoptera</taxon>
        <taxon>Phasmatodea</taxon>
        <taxon>Verophasmatodea</taxon>
        <taxon>Anareolatae</taxon>
        <taxon>Phasmatidae</taxon>
        <taxon>Eurycanthinae</taxon>
        <taxon>Dryococelus</taxon>
    </lineage>
</organism>
<reference evidence="2 3" key="1">
    <citation type="submission" date="2023-02" db="EMBL/GenBank/DDBJ databases">
        <title>LHISI_Scaffold_Assembly.</title>
        <authorList>
            <person name="Stuart O.P."/>
            <person name="Cleave R."/>
            <person name="Magrath M.J.L."/>
            <person name="Mikheyev A.S."/>
        </authorList>
    </citation>
    <scope>NUCLEOTIDE SEQUENCE [LARGE SCALE GENOMIC DNA]</scope>
    <source>
        <strain evidence="2">Daus_M_001</strain>
        <tissue evidence="2">Leg muscle</tissue>
    </source>
</reference>
<protein>
    <submittedName>
        <fullName evidence="2">Uncharacterized protein</fullName>
    </submittedName>
</protein>
<feature type="region of interest" description="Disordered" evidence="1">
    <location>
        <begin position="830"/>
        <end position="856"/>
    </location>
</feature>
<feature type="compositionally biased region" description="Low complexity" evidence="1">
    <location>
        <begin position="545"/>
        <end position="558"/>
    </location>
</feature>
<keyword evidence="3" id="KW-1185">Reference proteome</keyword>
<feature type="region of interest" description="Disordered" evidence="1">
    <location>
        <begin position="738"/>
        <end position="764"/>
    </location>
</feature>
<comment type="caution">
    <text evidence="2">The sequence shown here is derived from an EMBL/GenBank/DDBJ whole genome shotgun (WGS) entry which is preliminary data.</text>
</comment>
<gene>
    <name evidence="2" type="ORF">PR048_032635</name>
</gene>
<proteinExistence type="predicted"/>
<dbReference type="EMBL" id="JARBHB010000016">
    <property type="protein sequence ID" value="KAJ8866774.1"/>
    <property type="molecule type" value="Genomic_DNA"/>
</dbReference>
<dbReference type="Proteomes" id="UP001159363">
    <property type="component" value="Chromosome 15"/>
</dbReference>
<feature type="compositionally biased region" description="Basic and acidic residues" evidence="1">
    <location>
        <begin position="11"/>
        <end position="21"/>
    </location>
</feature>
<feature type="compositionally biased region" description="Polar residues" evidence="1">
    <location>
        <begin position="596"/>
        <end position="605"/>
    </location>
</feature>
<feature type="region of interest" description="Disordered" evidence="1">
    <location>
        <begin position="1"/>
        <end position="23"/>
    </location>
</feature>
<accession>A0ABQ9G6V0</accession>
<feature type="region of interest" description="Disordered" evidence="1">
    <location>
        <begin position="253"/>
        <end position="276"/>
    </location>
</feature>